<comment type="caution">
    <text evidence="2">The sequence shown here is derived from an EMBL/GenBank/DDBJ whole genome shotgun (WGS) entry which is preliminary data.</text>
</comment>
<feature type="transmembrane region" description="Helical" evidence="1">
    <location>
        <begin position="98"/>
        <end position="118"/>
    </location>
</feature>
<evidence type="ECO:0000313" key="2">
    <source>
        <dbReference type="EMBL" id="KAJ3598223.1"/>
    </source>
</evidence>
<reference evidence="2" key="1">
    <citation type="submission" date="2022-07" db="EMBL/GenBank/DDBJ databases">
        <title>Chromosome-level genome of Muraenolepis orangiensis.</title>
        <authorList>
            <person name="Kim J."/>
        </authorList>
    </citation>
    <scope>NUCLEOTIDE SEQUENCE</scope>
    <source>
        <strain evidence="2">KU_S4_2022</strain>
        <tissue evidence="2">Muscle</tissue>
    </source>
</reference>
<evidence type="ECO:0000313" key="3">
    <source>
        <dbReference type="Proteomes" id="UP001148018"/>
    </source>
</evidence>
<keyword evidence="1" id="KW-0812">Transmembrane</keyword>
<keyword evidence="1" id="KW-0472">Membrane</keyword>
<organism evidence="2 3">
    <name type="scientific">Muraenolepis orangiensis</name>
    <name type="common">Patagonian moray cod</name>
    <dbReference type="NCBI Taxonomy" id="630683"/>
    <lineage>
        <taxon>Eukaryota</taxon>
        <taxon>Metazoa</taxon>
        <taxon>Chordata</taxon>
        <taxon>Craniata</taxon>
        <taxon>Vertebrata</taxon>
        <taxon>Euteleostomi</taxon>
        <taxon>Actinopterygii</taxon>
        <taxon>Neopterygii</taxon>
        <taxon>Teleostei</taxon>
        <taxon>Neoteleostei</taxon>
        <taxon>Acanthomorphata</taxon>
        <taxon>Zeiogadaria</taxon>
        <taxon>Gadariae</taxon>
        <taxon>Gadiformes</taxon>
        <taxon>Muraenolepidoidei</taxon>
        <taxon>Muraenolepididae</taxon>
        <taxon>Muraenolepis</taxon>
    </lineage>
</organism>
<proteinExistence type="predicted"/>
<keyword evidence="1" id="KW-1133">Transmembrane helix</keyword>
<sequence length="161" mass="17964">MRAATRCAIPSALHAEGFCSHARPPWFCATAEVNPFRCHRAHRSTLCLSRAWATSAAFRFRPVLTWMTARQTFGSLDSRHCSSERESPSPPHSLSCRLGLFGSFLSWGILVVLLLLAYEAFVVCFSSDPNVSAARETTTVVVGRLQAWLLLPPPRWIYVDI</sequence>
<keyword evidence="3" id="KW-1185">Reference proteome</keyword>
<dbReference type="AlphaFoldDB" id="A0A9Q0E1G3"/>
<dbReference type="EMBL" id="JANIIK010000109">
    <property type="protein sequence ID" value="KAJ3598223.1"/>
    <property type="molecule type" value="Genomic_DNA"/>
</dbReference>
<dbReference type="Proteomes" id="UP001148018">
    <property type="component" value="Unassembled WGS sequence"/>
</dbReference>
<protein>
    <submittedName>
        <fullName evidence="2">Uncharacterized protein</fullName>
    </submittedName>
</protein>
<gene>
    <name evidence="2" type="ORF">NHX12_001734</name>
</gene>
<accession>A0A9Q0E1G3</accession>
<name>A0A9Q0E1G3_9TELE</name>
<evidence type="ECO:0000256" key="1">
    <source>
        <dbReference type="SAM" id="Phobius"/>
    </source>
</evidence>